<keyword evidence="1" id="KW-0812">Transmembrane</keyword>
<protein>
    <submittedName>
        <fullName evidence="2">Uncharacterized protein</fullName>
    </submittedName>
</protein>
<organism evidence="2 3">
    <name type="scientific">Allorhodopirellula solitaria</name>
    <dbReference type="NCBI Taxonomy" id="2527987"/>
    <lineage>
        <taxon>Bacteria</taxon>
        <taxon>Pseudomonadati</taxon>
        <taxon>Planctomycetota</taxon>
        <taxon>Planctomycetia</taxon>
        <taxon>Pirellulales</taxon>
        <taxon>Pirellulaceae</taxon>
        <taxon>Allorhodopirellula</taxon>
    </lineage>
</organism>
<gene>
    <name evidence="2" type="ORF">CA85_24080</name>
</gene>
<keyword evidence="3" id="KW-1185">Reference proteome</keyword>
<evidence type="ECO:0000313" key="2">
    <source>
        <dbReference type="EMBL" id="TWT67557.1"/>
    </source>
</evidence>
<feature type="transmembrane region" description="Helical" evidence="1">
    <location>
        <begin position="6"/>
        <end position="24"/>
    </location>
</feature>
<dbReference type="EMBL" id="SJPK01000004">
    <property type="protein sequence ID" value="TWT67557.1"/>
    <property type="molecule type" value="Genomic_DNA"/>
</dbReference>
<accession>A0A5C5XW51</accession>
<sequence>MLRITPVVRMTVIAVAATVIVVMMPREVEMRAKCVAAGFPDAGSQMRMTPSERN</sequence>
<dbReference type="RefSeq" id="WP_186774874.1">
    <property type="nucleotide sequence ID" value="NZ_SJPK01000004.1"/>
</dbReference>
<reference evidence="2 3" key="1">
    <citation type="submission" date="2019-02" db="EMBL/GenBank/DDBJ databases">
        <title>Deep-cultivation of Planctomycetes and their phenomic and genomic characterization uncovers novel biology.</title>
        <authorList>
            <person name="Wiegand S."/>
            <person name="Jogler M."/>
            <person name="Boedeker C."/>
            <person name="Pinto D."/>
            <person name="Vollmers J."/>
            <person name="Rivas-Marin E."/>
            <person name="Kohn T."/>
            <person name="Peeters S.H."/>
            <person name="Heuer A."/>
            <person name="Rast P."/>
            <person name="Oberbeckmann S."/>
            <person name="Bunk B."/>
            <person name="Jeske O."/>
            <person name="Meyerdierks A."/>
            <person name="Storesund J.E."/>
            <person name="Kallscheuer N."/>
            <person name="Luecker S."/>
            <person name="Lage O.M."/>
            <person name="Pohl T."/>
            <person name="Merkel B.J."/>
            <person name="Hornburger P."/>
            <person name="Mueller R.-W."/>
            <person name="Bruemmer F."/>
            <person name="Labrenz M."/>
            <person name="Spormann A.M."/>
            <person name="Op Den Camp H."/>
            <person name="Overmann J."/>
            <person name="Amann R."/>
            <person name="Jetten M.S.M."/>
            <person name="Mascher T."/>
            <person name="Medema M.H."/>
            <person name="Devos D.P."/>
            <person name="Kaster A.-K."/>
            <person name="Ovreas L."/>
            <person name="Rohde M."/>
            <person name="Galperin M.Y."/>
            <person name="Jogler C."/>
        </authorList>
    </citation>
    <scope>NUCLEOTIDE SEQUENCE [LARGE SCALE GENOMIC DNA]</scope>
    <source>
        <strain evidence="2 3">CA85</strain>
    </source>
</reference>
<name>A0A5C5XW51_9BACT</name>
<evidence type="ECO:0000256" key="1">
    <source>
        <dbReference type="SAM" id="Phobius"/>
    </source>
</evidence>
<dbReference type="Proteomes" id="UP000318053">
    <property type="component" value="Unassembled WGS sequence"/>
</dbReference>
<keyword evidence="1" id="KW-1133">Transmembrane helix</keyword>
<comment type="caution">
    <text evidence="2">The sequence shown here is derived from an EMBL/GenBank/DDBJ whole genome shotgun (WGS) entry which is preliminary data.</text>
</comment>
<evidence type="ECO:0000313" key="3">
    <source>
        <dbReference type="Proteomes" id="UP000318053"/>
    </source>
</evidence>
<dbReference type="AlphaFoldDB" id="A0A5C5XW51"/>
<keyword evidence="1" id="KW-0472">Membrane</keyword>
<proteinExistence type="predicted"/>